<reference evidence="3 4" key="1">
    <citation type="submission" date="2019-08" db="EMBL/GenBank/DDBJ databases">
        <title>Seonamhaeicola sediminis sp. nov., isolated from marine sediment.</title>
        <authorList>
            <person name="Cao W.R."/>
        </authorList>
    </citation>
    <scope>NUCLEOTIDE SEQUENCE [LARGE SCALE GENOMIC DNA]</scope>
    <source>
        <strain evidence="3 4">1505</strain>
    </source>
</reference>
<dbReference type="SUPFAM" id="SSF48452">
    <property type="entry name" value="TPR-like"/>
    <property type="match status" value="2"/>
</dbReference>
<proteinExistence type="predicted"/>
<dbReference type="RefSeq" id="WP_170309852.1">
    <property type="nucleotide sequence ID" value="NZ_VRKQ01000008.1"/>
</dbReference>
<evidence type="ECO:0008006" key="5">
    <source>
        <dbReference type="Google" id="ProtNLM"/>
    </source>
</evidence>
<feature type="transmembrane region" description="Helical" evidence="2">
    <location>
        <begin position="351"/>
        <end position="369"/>
    </location>
</feature>
<dbReference type="InterPro" id="IPR016032">
    <property type="entry name" value="Sig_transdc_resp-reg_C-effctor"/>
</dbReference>
<dbReference type="Proteomes" id="UP000321080">
    <property type="component" value="Unassembled WGS sequence"/>
</dbReference>
<protein>
    <recommendedName>
        <fullName evidence="5">Tetratricopeptide repeat protein</fullName>
    </recommendedName>
</protein>
<evidence type="ECO:0000256" key="1">
    <source>
        <dbReference type="SAM" id="Coils"/>
    </source>
</evidence>
<keyword evidence="4" id="KW-1185">Reference proteome</keyword>
<dbReference type="InterPro" id="IPR011990">
    <property type="entry name" value="TPR-like_helical_dom_sf"/>
</dbReference>
<dbReference type="EMBL" id="VRKQ01000008">
    <property type="protein sequence ID" value="TXG39477.1"/>
    <property type="molecule type" value="Genomic_DNA"/>
</dbReference>
<name>A0A5C7GN18_9FLAO</name>
<dbReference type="GO" id="GO:0006355">
    <property type="term" value="P:regulation of DNA-templated transcription"/>
    <property type="evidence" value="ECO:0007669"/>
    <property type="project" value="InterPro"/>
</dbReference>
<organism evidence="3 4">
    <name type="scientific">Seonamhaeicola maritimus</name>
    <dbReference type="NCBI Taxonomy" id="2591822"/>
    <lineage>
        <taxon>Bacteria</taxon>
        <taxon>Pseudomonadati</taxon>
        <taxon>Bacteroidota</taxon>
        <taxon>Flavobacteriia</taxon>
        <taxon>Flavobacteriales</taxon>
        <taxon>Flavobacteriaceae</taxon>
    </lineage>
</organism>
<comment type="caution">
    <text evidence="3">The sequence shown here is derived from an EMBL/GenBank/DDBJ whole genome shotgun (WGS) entry which is preliminary data.</text>
</comment>
<accession>A0A5C7GN18</accession>
<dbReference type="SUPFAM" id="SSF46894">
    <property type="entry name" value="C-terminal effector domain of the bipartite response regulators"/>
    <property type="match status" value="1"/>
</dbReference>
<dbReference type="Gene3D" id="1.25.40.10">
    <property type="entry name" value="Tetratricopeptide repeat domain"/>
    <property type="match status" value="2"/>
</dbReference>
<gene>
    <name evidence="3" type="ORF">FUA22_06295</name>
</gene>
<keyword evidence="2" id="KW-0472">Membrane</keyword>
<dbReference type="AlphaFoldDB" id="A0A5C7GN18"/>
<evidence type="ECO:0000256" key="2">
    <source>
        <dbReference type="SAM" id="Phobius"/>
    </source>
</evidence>
<keyword evidence="2" id="KW-1133">Transmembrane helix</keyword>
<evidence type="ECO:0000313" key="4">
    <source>
        <dbReference type="Proteomes" id="UP000321080"/>
    </source>
</evidence>
<feature type="coiled-coil region" evidence="1">
    <location>
        <begin position="313"/>
        <end position="344"/>
    </location>
</feature>
<dbReference type="Gene3D" id="1.10.10.10">
    <property type="entry name" value="Winged helix-like DNA-binding domain superfamily/Winged helix DNA-binding domain"/>
    <property type="match status" value="1"/>
</dbReference>
<sequence>MTPNKYCSSVLFFFLISGILFSQSLDSLYSEKRFNKEQYVMTQKVPKEAYTYFNEGAIYFKKKRDIANYLICINYLSDIEHRKGHFNKAFDLIWESLPLAHSIENKRPLYKFHQMLGILYGAFGKDSIALTHAKEGLKIAKEHVLKNKESSSSIISSYLDVAVQYVEMQTYKNALNYLDSCYIAQGNNNRLLFVDGVYAITYLKLGNIEKSKTYFRNVLPYLEKQNNGFQTSISFHIAELKDELKQNDSAIYYYKKSLKAIDSLEYNIKLKPKVLEALADTYSKTNQNFEAYKSMQAAKSISDSLFHAQSELNKHLFEIKNNYKEALKKKEEQLIAQNKILTANKSASSRLKLLIGALLLFIVISLIAIKQRNKMKQMAYTREKNNAILELKNKELTANALQIIEKETSVKELLKSIEEENPKKFKILSRKHKQSNKKLWDDFHLRFTQINNTFYDKLLELHPDLTATDLKHCALIKLNFDSKEMSHLLGISINSVHMARSRIRKKLNLKRNENLTSYLALVN</sequence>
<evidence type="ECO:0000313" key="3">
    <source>
        <dbReference type="EMBL" id="TXG39477.1"/>
    </source>
</evidence>
<keyword evidence="1" id="KW-0175">Coiled coil</keyword>
<dbReference type="GO" id="GO:0003677">
    <property type="term" value="F:DNA binding"/>
    <property type="evidence" value="ECO:0007669"/>
    <property type="project" value="InterPro"/>
</dbReference>
<dbReference type="InterPro" id="IPR036388">
    <property type="entry name" value="WH-like_DNA-bd_sf"/>
</dbReference>
<keyword evidence="2" id="KW-0812">Transmembrane</keyword>